<dbReference type="Pfam" id="PF00845">
    <property type="entry name" value="Gemini_BL1"/>
    <property type="match status" value="1"/>
</dbReference>
<feature type="region of interest" description="Disordered" evidence="3">
    <location>
        <begin position="55"/>
        <end position="81"/>
    </location>
</feature>
<comment type="subcellular location">
    <subcellularLocation>
        <location evidence="1">Host cell</location>
    </subcellularLocation>
</comment>
<feature type="region of interest" description="Disordered" evidence="3">
    <location>
        <begin position="1"/>
        <end position="34"/>
    </location>
</feature>
<dbReference type="PANTHER" id="PTHR33710">
    <property type="entry name" value="BNAC02G09200D PROTEIN"/>
    <property type="match status" value="1"/>
</dbReference>
<dbReference type="InterPro" id="IPR000211">
    <property type="entry name" value="Gemini_BL"/>
</dbReference>
<evidence type="ECO:0000313" key="5">
    <source>
        <dbReference type="RefSeq" id="XP_039118464.1"/>
    </source>
</evidence>
<evidence type="ECO:0000256" key="2">
    <source>
        <dbReference type="ARBA" id="ARBA00023125"/>
    </source>
</evidence>
<dbReference type="Proteomes" id="UP001515500">
    <property type="component" value="Unplaced"/>
</dbReference>
<dbReference type="Gene3D" id="3.60.10.10">
    <property type="entry name" value="Endonuclease/exonuclease/phosphatase"/>
    <property type="match status" value="1"/>
</dbReference>
<dbReference type="InterPro" id="IPR036691">
    <property type="entry name" value="Endo/exonu/phosph_ase_sf"/>
</dbReference>
<dbReference type="GO" id="GO:0043657">
    <property type="term" value="C:host cell"/>
    <property type="evidence" value="ECO:0007669"/>
    <property type="project" value="UniProtKB-SubCell"/>
</dbReference>
<accession>A0AB40AUH6</accession>
<dbReference type="RefSeq" id="XP_039118464.1">
    <property type="nucleotide sequence ID" value="XM_039262530.1"/>
</dbReference>
<protein>
    <submittedName>
        <fullName evidence="5">Uncharacterized protein LOC120254413</fullName>
    </submittedName>
</protein>
<gene>
    <name evidence="5" type="primary">LOC120254413</name>
</gene>
<organism evidence="4 5">
    <name type="scientific">Dioscorea cayennensis subsp. rotundata</name>
    <name type="common">White Guinea yam</name>
    <name type="synonym">Dioscorea rotundata</name>
    <dbReference type="NCBI Taxonomy" id="55577"/>
    <lineage>
        <taxon>Eukaryota</taxon>
        <taxon>Viridiplantae</taxon>
        <taxon>Streptophyta</taxon>
        <taxon>Embryophyta</taxon>
        <taxon>Tracheophyta</taxon>
        <taxon>Spermatophyta</taxon>
        <taxon>Magnoliopsida</taxon>
        <taxon>Liliopsida</taxon>
        <taxon>Dioscoreales</taxon>
        <taxon>Dioscoreaceae</taxon>
        <taxon>Dioscorea</taxon>
    </lineage>
</organism>
<dbReference type="GeneID" id="120254413"/>
<keyword evidence="4" id="KW-1185">Reference proteome</keyword>
<feature type="compositionally biased region" description="Acidic residues" evidence="3">
    <location>
        <begin position="63"/>
        <end position="78"/>
    </location>
</feature>
<reference evidence="5" key="1">
    <citation type="submission" date="2025-08" db="UniProtKB">
        <authorList>
            <consortium name="RefSeq"/>
        </authorList>
    </citation>
    <scope>IDENTIFICATION</scope>
</reference>
<dbReference type="GO" id="GO:0033644">
    <property type="term" value="C:host cell membrane"/>
    <property type="evidence" value="ECO:0007669"/>
    <property type="project" value="InterPro"/>
</dbReference>
<evidence type="ECO:0000313" key="4">
    <source>
        <dbReference type="Proteomes" id="UP001515500"/>
    </source>
</evidence>
<dbReference type="GO" id="GO:0046740">
    <property type="term" value="P:transport of virus in host, cell to cell"/>
    <property type="evidence" value="ECO:0007669"/>
    <property type="project" value="InterPro"/>
</dbReference>
<feature type="compositionally biased region" description="Pro residues" evidence="3">
    <location>
        <begin position="1"/>
        <end position="18"/>
    </location>
</feature>
<dbReference type="AlphaFoldDB" id="A0AB40AUH6"/>
<dbReference type="PANTHER" id="PTHR33710:SF71">
    <property type="entry name" value="ENDONUCLEASE_EXONUCLEASE_PHOSPHATASE DOMAIN-CONTAINING PROTEIN"/>
    <property type="match status" value="1"/>
</dbReference>
<evidence type="ECO:0000256" key="1">
    <source>
        <dbReference type="ARBA" id="ARBA00004340"/>
    </source>
</evidence>
<dbReference type="SUPFAM" id="SSF56219">
    <property type="entry name" value="DNase I-like"/>
    <property type="match status" value="1"/>
</dbReference>
<proteinExistence type="predicted"/>
<dbReference type="GO" id="GO:0003677">
    <property type="term" value="F:DNA binding"/>
    <property type="evidence" value="ECO:0007669"/>
    <property type="project" value="UniProtKB-KW"/>
</dbReference>
<name>A0AB40AUH6_DIOCR</name>
<sequence>MRIDPIPNPPSSNSPPPVVHSSLNDPPLLSPQCSSHRKAMSVYAALLLAGNPLAGSGNNDAEGSGDDEDDGDDDDDDIGISSRETSSRVISFTRRALTFSLCVLLKPEANDSRLDRFRSLVPNSWDWAAIVADGYSGGIIALWNKNIGQVTPIAVSRRALHLVISLDNVSSVIVLIVYNSHLLHAQCSLWQELSKISTLNFPWLSIGDFNVVLSRSEHKGGSYIYYSRRSRFFLNFVDLNNLFDLNFSGPEFTWCNNQLGPSRRWARLDRGLVNSCWLDKFSVYSLKHLPRVLSDHAPLFLKISSHYNSRHKIFRFENYWLDYIGCHEAVRNAWSCATNGNPMHAFSHYISRTRFNINTWKRTGLSSLDSDINSTEASITSLELADVNDPDVFAELSDLYAKFASLQRLVSLRWAQRAHLLWLDNGDRNTAFFHNTLRIRSHFNAISQIINLDGITVFEHADIDNAFVQYYSNLWNAPNDCDFPNILTSFPGELPSISDDDGRRLIREVTGEEIYRIVLDLPSGSCPSSSSNCLAAELTALLHALQFAASGMYTIQYIFVSNLDVLHALHTTDTTCSWRHRHQINSANDLLLTAGSPQLITRASSVELFPKNMILLSVYWRSEYRLTTDLTPINLVFPSFSELAWAKVQGHSLQVDHCRIEYNPQVPFNATGLVVVEIHDERVDIGHTLQAEYCFPIACQIDLNYYSSSYFSVHDPIPLKAFYYVLDSNVKVGSHFTKFKGLLKLAAAKKSNNILYRGPSVKIHSPSFTMDDIDFKHVAKAPVSRAICRSTSTLPTFDRFLLLPGESYLDKVSTMVMEHGLSGNGPTVTEVIDVGLSISEVGCSSSSAGRASISMGPDDLGVIIGKSISEAIAVLWNGNTLPLQSKQI</sequence>
<evidence type="ECO:0000256" key="3">
    <source>
        <dbReference type="SAM" id="MobiDB-lite"/>
    </source>
</evidence>
<keyword evidence="2" id="KW-0238">DNA-binding</keyword>